<dbReference type="FunFam" id="6.10.250.3260:FF:000002">
    <property type="entry name" value="60S ribosomal protein L21"/>
    <property type="match status" value="1"/>
</dbReference>
<dbReference type="AlphaFoldDB" id="A0A7S3LU24"/>
<dbReference type="GO" id="GO:0005840">
    <property type="term" value="C:ribosome"/>
    <property type="evidence" value="ECO:0007669"/>
    <property type="project" value="UniProtKB-KW"/>
</dbReference>
<dbReference type="SUPFAM" id="SSF50104">
    <property type="entry name" value="Translation proteins SH3-like domain"/>
    <property type="match status" value="1"/>
</dbReference>
<dbReference type="InterPro" id="IPR018259">
    <property type="entry name" value="Ribosomal_eL21_CS"/>
</dbReference>
<proteinExistence type="inferred from homology"/>
<dbReference type="Gene3D" id="6.10.250.3260">
    <property type="match status" value="1"/>
</dbReference>
<protein>
    <recommendedName>
        <fullName evidence="5">60S ribosomal protein L21</fullName>
    </recommendedName>
</protein>
<dbReference type="InterPro" id="IPR001147">
    <property type="entry name" value="Ribosomal_eL21"/>
</dbReference>
<gene>
    <name evidence="4" type="ORF">PBIL07802_LOCUS26288</name>
</gene>
<dbReference type="Pfam" id="PF01157">
    <property type="entry name" value="Ribosomal_L21e"/>
    <property type="match status" value="1"/>
</dbReference>
<dbReference type="InterPro" id="IPR008991">
    <property type="entry name" value="Translation_prot_SH3-like_sf"/>
</dbReference>
<evidence type="ECO:0000256" key="3">
    <source>
        <dbReference type="ARBA" id="ARBA00023274"/>
    </source>
</evidence>
<dbReference type="GO" id="GO:0003735">
    <property type="term" value="F:structural constituent of ribosome"/>
    <property type="evidence" value="ECO:0007669"/>
    <property type="project" value="InterPro"/>
</dbReference>
<keyword evidence="3" id="KW-0687">Ribonucleoprotein</keyword>
<dbReference type="Gene3D" id="2.30.30.70">
    <property type="entry name" value="Ribosomal protein L21"/>
    <property type="match status" value="1"/>
</dbReference>
<comment type="similarity">
    <text evidence="1">Belongs to the eukaryotic ribosomal protein eL21 family.</text>
</comment>
<dbReference type="GO" id="GO:0006412">
    <property type="term" value="P:translation"/>
    <property type="evidence" value="ECO:0007669"/>
    <property type="project" value="InterPro"/>
</dbReference>
<evidence type="ECO:0008006" key="5">
    <source>
        <dbReference type="Google" id="ProtNLM"/>
    </source>
</evidence>
<name>A0A7S3LU24_9EUKA</name>
<keyword evidence="2" id="KW-0689">Ribosomal protein</keyword>
<dbReference type="PROSITE" id="PS01171">
    <property type="entry name" value="RIBOSOMAL_L21E"/>
    <property type="match status" value="1"/>
</dbReference>
<dbReference type="GO" id="GO:1990904">
    <property type="term" value="C:ribonucleoprotein complex"/>
    <property type="evidence" value="ECO:0007669"/>
    <property type="project" value="UniProtKB-KW"/>
</dbReference>
<evidence type="ECO:0000256" key="1">
    <source>
        <dbReference type="ARBA" id="ARBA00008427"/>
    </source>
</evidence>
<dbReference type="EMBL" id="HBIB01040397">
    <property type="protein sequence ID" value="CAE0263985.1"/>
    <property type="molecule type" value="Transcribed_RNA"/>
</dbReference>
<sequence length="161" mass="18343">MVRSGGKRSNTRDLFARGFRQRGMINMTTYLENFKVGDIVDVKANAAVQAGMPFKFYHGRTGRVWNVTKRAVGVEVNKTVKTGRIIPKRFHIRVEHVKHSNCRKNFVARCQENEKKIKEAKAAGKKVSLKREPLGPREAYIMERGESELVNVSASPHEDNF</sequence>
<dbReference type="FunFam" id="2.30.30.70:FF:000001">
    <property type="entry name" value="60S ribosomal protein L21"/>
    <property type="match status" value="1"/>
</dbReference>
<dbReference type="InterPro" id="IPR036948">
    <property type="entry name" value="Ribosomal_eL21_sf"/>
</dbReference>
<reference evidence="4" key="1">
    <citation type="submission" date="2021-01" db="EMBL/GenBank/DDBJ databases">
        <authorList>
            <person name="Corre E."/>
            <person name="Pelletier E."/>
            <person name="Niang G."/>
            <person name="Scheremetjew M."/>
            <person name="Finn R."/>
            <person name="Kale V."/>
            <person name="Holt S."/>
            <person name="Cochrane G."/>
            <person name="Meng A."/>
            <person name="Brown T."/>
            <person name="Cohen L."/>
        </authorList>
    </citation>
    <scope>NUCLEOTIDE SEQUENCE</scope>
    <source>
        <strain evidence="4">NIES-2562</strain>
    </source>
</reference>
<evidence type="ECO:0000313" key="4">
    <source>
        <dbReference type="EMBL" id="CAE0263985.1"/>
    </source>
</evidence>
<organism evidence="4">
    <name type="scientific">Palpitomonas bilix</name>
    <dbReference type="NCBI Taxonomy" id="652834"/>
    <lineage>
        <taxon>Eukaryota</taxon>
        <taxon>Eukaryota incertae sedis</taxon>
    </lineage>
</organism>
<evidence type="ECO:0000256" key="2">
    <source>
        <dbReference type="ARBA" id="ARBA00022980"/>
    </source>
</evidence>
<accession>A0A7S3LU24</accession>
<dbReference type="PANTHER" id="PTHR20981">
    <property type="entry name" value="60S RIBOSOMAL PROTEIN L21"/>
    <property type="match status" value="1"/>
</dbReference>